<evidence type="ECO:0000256" key="2">
    <source>
        <dbReference type="ARBA" id="ARBA00022692"/>
    </source>
</evidence>
<dbReference type="PANTHER" id="PTHR46539:SF1">
    <property type="entry name" value="E3 UBIQUITIN-PROTEIN LIGASE ATL42"/>
    <property type="match status" value="1"/>
</dbReference>
<evidence type="ECO:0000256" key="8">
    <source>
        <dbReference type="ARBA" id="ARBA00024209"/>
    </source>
</evidence>
<evidence type="ECO:0000256" key="3">
    <source>
        <dbReference type="ARBA" id="ARBA00022723"/>
    </source>
</evidence>
<evidence type="ECO:0000256" key="4">
    <source>
        <dbReference type="ARBA" id="ARBA00022771"/>
    </source>
</evidence>
<dbReference type="Gramene" id="mRNA:HanXRQr2_Chr11g0467301">
    <property type="protein sequence ID" value="CDS:HanXRQr2_Chr11g0467301.1"/>
    <property type="gene ID" value="HanXRQr2_Chr11g0467301"/>
</dbReference>
<protein>
    <submittedName>
        <fullName evidence="11">Chromatin regulator PHD family</fullName>
    </submittedName>
</protein>
<keyword evidence="7" id="KW-0472">Membrane</keyword>
<accession>A0A9K3HKG2</accession>
<reference evidence="11" key="1">
    <citation type="journal article" date="2017" name="Nature">
        <title>The sunflower genome provides insights into oil metabolism, flowering and Asterid evolution.</title>
        <authorList>
            <person name="Badouin H."/>
            <person name="Gouzy J."/>
            <person name="Grassa C.J."/>
            <person name="Murat F."/>
            <person name="Staton S.E."/>
            <person name="Cottret L."/>
            <person name="Lelandais-Briere C."/>
            <person name="Owens G.L."/>
            <person name="Carrere S."/>
            <person name="Mayjonade B."/>
            <person name="Legrand L."/>
            <person name="Gill N."/>
            <person name="Kane N.C."/>
            <person name="Bowers J.E."/>
            <person name="Hubner S."/>
            <person name="Bellec A."/>
            <person name="Berard A."/>
            <person name="Berges H."/>
            <person name="Blanchet N."/>
            <person name="Boniface M.C."/>
            <person name="Brunel D."/>
            <person name="Catrice O."/>
            <person name="Chaidir N."/>
            <person name="Claudel C."/>
            <person name="Donnadieu C."/>
            <person name="Faraut T."/>
            <person name="Fievet G."/>
            <person name="Helmstetter N."/>
            <person name="King M."/>
            <person name="Knapp S.J."/>
            <person name="Lai Z."/>
            <person name="Le Paslier M.C."/>
            <person name="Lippi Y."/>
            <person name="Lorenzon L."/>
            <person name="Mandel J.R."/>
            <person name="Marage G."/>
            <person name="Marchand G."/>
            <person name="Marquand E."/>
            <person name="Bret-Mestries E."/>
            <person name="Morien E."/>
            <person name="Nambeesan S."/>
            <person name="Nguyen T."/>
            <person name="Pegot-Espagnet P."/>
            <person name="Pouilly N."/>
            <person name="Raftis F."/>
            <person name="Sallet E."/>
            <person name="Schiex T."/>
            <person name="Thomas J."/>
            <person name="Vandecasteele C."/>
            <person name="Vares D."/>
            <person name="Vear F."/>
            <person name="Vautrin S."/>
            <person name="Crespi M."/>
            <person name="Mangin B."/>
            <person name="Burke J.M."/>
            <person name="Salse J."/>
            <person name="Munos S."/>
            <person name="Vincourt P."/>
            <person name="Rieseberg L.H."/>
            <person name="Langlade N.B."/>
        </authorList>
    </citation>
    <scope>NUCLEOTIDE SEQUENCE</scope>
    <source>
        <tissue evidence="11">Leaves</tissue>
    </source>
</reference>
<keyword evidence="5" id="KW-0862">Zinc</keyword>
<dbReference type="SUPFAM" id="SSF57850">
    <property type="entry name" value="RING/U-box"/>
    <property type="match status" value="1"/>
</dbReference>
<evidence type="ECO:0000256" key="1">
    <source>
        <dbReference type="ARBA" id="ARBA00004370"/>
    </source>
</evidence>
<feature type="domain" description="RING-type" evidence="10">
    <location>
        <begin position="74"/>
        <end position="117"/>
    </location>
</feature>
<keyword evidence="3" id="KW-0479">Metal-binding</keyword>
<keyword evidence="12" id="KW-1185">Reference proteome</keyword>
<gene>
    <name evidence="11" type="ORF">HanXRQr2_Chr11g0467301</name>
</gene>
<evidence type="ECO:0000256" key="6">
    <source>
        <dbReference type="ARBA" id="ARBA00022989"/>
    </source>
</evidence>
<reference evidence="11" key="2">
    <citation type="submission" date="2020-06" db="EMBL/GenBank/DDBJ databases">
        <title>Helianthus annuus Genome sequencing and assembly Release 2.</title>
        <authorList>
            <person name="Gouzy J."/>
            <person name="Langlade N."/>
            <person name="Munos S."/>
        </authorList>
    </citation>
    <scope>NUCLEOTIDE SEQUENCE</scope>
    <source>
        <tissue evidence="11">Leaves</tissue>
    </source>
</reference>
<evidence type="ECO:0000256" key="9">
    <source>
        <dbReference type="PROSITE-ProRule" id="PRU00175"/>
    </source>
</evidence>
<dbReference type="Pfam" id="PF13639">
    <property type="entry name" value="zf-RING_2"/>
    <property type="match status" value="1"/>
</dbReference>
<dbReference type="GO" id="GO:0008270">
    <property type="term" value="F:zinc ion binding"/>
    <property type="evidence" value="ECO:0007669"/>
    <property type="project" value="UniProtKB-KW"/>
</dbReference>
<dbReference type="GO" id="GO:0016020">
    <property type="term" value="C:membrane"/>
    <property type="evidence" value="ECO:0007669"/>
    <property type="project" value="UniProtKB-SubCell"/>
</dbReference>
<evidence type="ECO:0000313" key="12">
    <source>
        <dbReference type="Proteomes" id="UP000215914"/>
    </source>
</evidence>
<evidence type="ECO:0000256" key="7">
    <source>
        <dbReference type="ARBA" id="ARBA00023136"/>
    </source>
</evidence>
<proteinExistence type="inferred from homology"/>
<dbReference type="AlphaFoldDB" id="A0A9K3HKG2"/>
<dbReference type="InterPro" id="IPR013083">
    <property type="entry name" value="Znf_RING/FYVE/PHD"/>
</dbReference>
<comment type="subcellular location">
    <subcellularLocation>
        <location evidence="1">Membrane</location>
    </subcellularLocation>
</comment>
<dbReference type="Proteomes" id="UP000215914">
    <property type="component" value="Unassembled WGS sequence"/>
</dbReference>
<sequence>MSFIIIFNICITLLLILRIKNELLTLLKHSISYLFRYGGVDSDLHEEHVCLVDLPIIRFQDLQNIRQRYVDRMCFICLNDYNSDDVVSQLSRCGHVFHSDCVGKLLHEKETSCPFCRIPVFSGLSLVPSKSF</sequence>
<name>A0A9K3HKG2_HELAN</name>
<dbReference type="EMBL" id="MNCJ02000326">
    <property type="protein sequence ID" value="KAF5780016.1"/>
    <property type="molecule type" value="Genomic_DNA"/>
</dbReference>
<dbReference type="PROSITE" id="PS50089">
    <property type="entry name" value="ZF_RING_2"/>
    <property type="match status" value="1"/>
</dbReference>
<evidence type="ECO:0000256" key="5">
    <source>
        <dbReference type="ARBA" id="ARBA00022833"/>
    </source>
</evidence>
<evidence type="ECO:0000313" key="11">
    <source>
        <dbReference type="EMBL" id="KAF5780016.1"/>
    </source>
</evidence>
<dbReference type="SMART" id="SM00184">
    <property type="entry name" value="RING"/>
    <property type="match status" value="1"/>
</dbReference>
<organism evidence="11 12">
    <name type="scientific">Helianthus annuus</name>
    <name type="common">Common sunflower</name>
    <dbReference type="NCBI Taxonomy" id="4232"/>
    <lineage>
        <taxon>Eukaryota</taxon>
        <taxon>Viridiplantae</taxon>
        <taxon>Streptophyta</taxon>
        <taxon>Embryophyta</taxon>
        <taxon>Tracheophyta</taxon>
        <taxon>Spermatophyta</taxon>
        <taxon>Magnoliopsida</taxon>
        <taxon>eudicotyledons</taxon>
        <taxon>Gunneridae</taxon>
        <taxon>Pentapetalae</taxon>
        <taxon>asterids</taxon>
        <taxon>campanulids</taxon>
        <taxon>Asterales</taxon>
        <taxon>Asteraceae</taxon>
        <taxon>Asteroideae</taxon>
        <taxon>Heliantheae alliance</taxon>
        <taxon>Heliantheae</taxon>
        <taxon>Helianthus</taxon>
    </lineage>
</organism>
<comment type="similarity">
    <text evidence="8">Belongs to the RING-type zinc finger family. ATL subfamily.</text>
</comment>
<dbReference type="InterPro" id="IPR001841">
    <property type="entry name" value="Znf_RING"/>
</dbReference>
<keyword evidence="4 9" id="KW-0863">Zinc-finger</keyword>
<evidence type="ECO:0000259" key="10">
    <source>
        <dbReference type="PROSITE" id="PS50089"/>
    </source>
</evidence>
<comment type="caution">
    <text evidence="11">The sequence shown here is derived from an EMBL/GenBank/DDBJ whole genome shotgun (WGS) entry which is preliminary data.</text>
</comment>
<dbReference type="Gene3D" id="3.30.40.10">
    <property type="entry name" value="Zinc/RING finger domain, C3HC4 (zinc finger)"/>
    <property type="match status" value="1"/>
</dbReference>
<dbReference type="PANTHER" id="PTHR46539">
    <property type="entry name" value="E3 UBIQUITIN-PROTEIN LIGASE ATL42"/>
    <property type="match status" value="1"/>
</dbReference>
<keyword evidence="2" id="KW-0812">Transmembrane</keyword>
<dbReference type="OrthoDB" id="8062037at2759"/>
<keyword evidence="6" id="KW-1133">Transmembrane helix</keyword>